<name>A0A0H5R9N6_9EUKA</name>
<dbReference type="PROSITE" id="PS50003">
    <property type="entry name" value="PH_DOMAIN"/>
    <property type="match status" value="1"/>
</dbReference>
<feature type="domain" description="PH" evidence="1">
    <location>
        <begin position="335"/>
        <end position="428"/>
    </location>
</feature>
<dbReference type="InterPro" id="IPR011993">
    <property type="entry name" value="PH-like_dom_sf"/>
</dbReference>
<protein>
    <recommendedName>
        <fullName evidence="1">PH domain-containing protein</fullName>
    </recommendedName>
</protein>
<dbReference type="InterPro" id="IPR001849">
    <property type="entry name" value="PH_domain"/>
</dbReference>
<dbReference type="AlphaFoldDB" id="A0A0H5R9N6"/>
<reference evidence="2" key="1">
    <citation type="submission" date="2015-04" db="EMBL/GenBank/DDBJ databases">
        <title>The genome sequence of the plant pathogenic Rhizarian Plasmodiophora brassicae reveals insights in its biotrophic life cycle and the origin of chitin synthesis.</title>
        <authorList>
            <person name="Schwelm A."/>
            <person name="Fogelqvist J."/>
            <person name="Knaust A."/>
            <person name="Julke S."/>
            <person name="Lilja T."/>
            <person name="Dhandapani V."/>
            <person name="Bonilla-Rosso G."/>
            <person name="Karlsson M."/>
            <person name="Shevchenko A."/>
            <person name="Choi S.R."/>
            <person name="Kim H.G."/>
            <person name="Park J.Y."/>
            <person name="Lim Y.P."/>
            <person name="Ludwig-Muller J."/>
            <person name="Dixelius C."/>
        </authorList>
    </citation>
    <scope>NUCLEOTIDE SEQUENCE</scope>
    <source>
        <tissue evidence="2">Potato root galls</tissue>
    </source>
</reference>
<sequence length="441" mass="50159">MVMIVDGARPIGTPSFSLSSRHSISKTSLSMMGFLGKKNISLAQTTKSFGHLFDDRPPIVQIKEITLFEGVVHGFLPNLPIKLKLTDQHLHHKPGISYHLLELHAVKCDPLEPKGLLVQWLRPKSNTRSIGTKVKGEVLGSILNAQELILVERYNCLTIRDKETIFIILDYMSKFLWQTLCEESFIPSPEIYQTHVLVLKVNRKGQSQPRVLVLSTCWLYNVECHYGPISIRQAKWAIPVQAIVELQLGYRQESPMLTLLANEEILSSSMDTYHLFRSQDPPKSRQIFCFCTAVDLESFVTQLCYIFFTLNGKELHVNQSEKYSTQVRRLDLEIVSIVHGFLMKHRKNKTGAPHRRYVALSETGIISWSEDPNSFKMLSAQVVNCPEGEADKETLTFVVKTTSKTLQFVAETMEEYQLWVNALQTVARNAGPKATRRTNIV</sequence>
<organism evidence="2">
    <name type="scientific">Spongospora subterranea</name>
    <dbReference type="NCBI Taxonomy" id="70186"/>
    <lineage>
        <taxon>Eukaryota</taxon>
        <taxon>Sar</taxon>
        <taxon>Rhizaria</taxon>
        <taxon>Endomyxa</taxon>
        <taxon>Phytomyxea</taxon>
        <taxon>Plasmodiophorida</taxon>
        <taxon>Plasmodiophoridae</taxon>
        <taxon>Spongospora</taxon>
    </lineage>
</organism>
<evidence type="ECO:0000259" key="1">
    <source>
        <dbReference type="PROSITE" id="PS50003"/>
    </source>
</evidence>
<evidence type="ECO:0000313" key="2">
    <source>
        <dbReference type="EMBL" id="CRZ10840.1"/>
    </source>
</evidence>
<dbReference type="SUPFAM" id="SSF50729">
    <property type="entry name" value="PH domain-like"/>
    <property type="match status" value="1"/>
</dbReference>
<dbReference type="Pfam" id="PF00169">
    <property type="entry name" value="PH"/>
    <property type="match status" value="1"/>
</dbReference>
<accession>A0A0H5R9N6</accession>
<dbReference type="EMBL" id="HACM01010398">
    <property type="protein sequence ID" value="CRZ10840.1"/>
    <property type="molecule type" value="Transcribed_RNA"/>
</dbReference>
<dbReference type="SMART" id="SM00233">
    <property type="entry name" value="PH"/>
    <property type="match status" value="1"/>
</dbReference>
<proteinExistence type="predicted"/>
<dbReference type="Gene3D" id="2.30.29.30">
    <property type="entry name" value="Pleckstrin-homology domain (PH domain)/Phosphotyrosine-binding domain (PTB)"/>
    <property type="match status" value="1"/>
</dbReference>